<keyword evidence="2" id="KW-1185">Reference proteome</keyword>
<comment type="caution">
    <text evidence="1">The sequence shown here is derived from an EMBL/GenBank/DDBJ whole genome shotgun (WGS) entry which is preliminary data.</text>
</comment>
<dbReference type="Proteomes" id="UP000663880">
    <property type="component" value="Unassembled WGS sequence"/>
</dbReference>
<evidence type="ECO:0000313" key="1">
    <source>
        <dbReference type="EMBL" id="CAF4914402.1"/>
    </source>
</evidence>
<protein>
    <submittedName>
        <fullName evidence="1">Uncharacterized protein</fullName>
    </submittedName>
</protein>
<organism evidence="1 2">
    <name type="scientific">Pieris macdunnoughi</name>
    <dbReference type="NCBI Taxonomy" id="345717"/>
    <lineage>
        <taxon>Eukaryota</taxon>
        <taxon>Metazoa</taxon>
        <taxon>Ecdysozoa</taxon>
        <taxon>Arthropoda</taxon>
        <taxon>Hexapoda</taxon>
        <taxon>Insecta</taxon>
        <taxon>Pterygota</taxon>
        <taxon>Neoptera</taxon>
        <taxon>Endopterygota</taxon>
        <taxon>Lepidoptera</taxon>
        <taxon>Glossata</taxon>
        <taxon>Ditrysia</taxon>
        <taxon>Papilionoidea</taxon>
        <taxon>Pieridae</taxon>
        <taxon>Pierinae</taxon>
        <taxon>Pieris</taxon>
    </lineage>
</organism>
<sequence length="13" mass="1736">MIIYQWHRLVYTL</sequence>
<evidence type="ECO:0000313" key="2">
    <source>
        <dbReference type="Proteomes" id="UP000663880"/>
    </source>
</evidence>
<proteinExistence type="predicted"/>
<dbReference type="EMBL" id="CAJOBZ010000048">
    <property type="protein sequence ID" value="CAF4914402.1"/>
    <property type="molecule type" value="Genomic_DNA"/>
</dbReference>
<gene>
    <name evidence="1" type="ORF">PMACD_LOCUS12432</name>
</gene>
<name>A0A821VZD2_9NEOP</name>
<reference evidence="1" key="1">
    <citation type="submission" date="2021-02" db="EMBL/GenBank/DDBJ databases">
        <authorList>
            <person name="Steward A R."/>
        </authorList>
    </citation>
    <scope>NUCLEOTIDE SEQUENCE</scope>
</reference>
<accession>A0A821VZD2</accession>